<dbReference type="Gene3D" id="3.40.33.10">
    <property type="entry name" value="CAP"/>
    <property type="match status" value="1"/>
</dbReference>
<accession>A0A0C2C9M4</accession>
<keyword evidence="3" id="KW-1185">Reference proteome</keyword>
<protein>
    <recommendedName>
        <fullName evidence="1">SCP domain-containing protein</fullName>
    </recommendedName>
</protein>
<dbReference type="InterPro" id="IPR014044">
    <property type="entry name" value="CAP_dom"/>
</dbReference>
<feature type="domain" description="SCP" evidence="1">
    <location>
        <begin position="9"/>
        <end position="102"/>
    </location>
</feature>
<evidence type="ECO:0000313" key="3">
    <source>
        <dbReference type="Proteomes" id="UP000054047"/>
    </source>
</evidence>
<organism evidence="2 3">
    <name type="scientific">Ancylostoma duodenale</name>
    <dbReference type="NCBI Taxonomy" id="51022"/>
    <lineage>
        <taxon>Eukaryota</taxon>
        <taxon>Metazoa</taxon>
        <taxon>Ecdysozoa</taxon>
        <taxon>Nematoda</taxon>
        <taxon>Chromadorea</taxon>
        <taxon>Rhabditida</taxon>
        <taxon>Rhabditina</taxon>
        <taxon>Rhabditomorpha</taxon>
        <taxon>Strongyloidea</taxon>
        <taxon>Ancylostomatidae</taxon>
        <taxon>Ancylostomatinae</taxon>
        <taxon>Ancylostoma</taxon>
    </lineage>
</organism>
<dbReference type="CDD" id="cd05380">
    <property type="entry name" value="CAP_euk"/>
    <property type="match status" value="1"/>
</dbReference>
<dbReference type="SUPFAM" id="SSF55797">
    <property type="entry name" value="PR-1-like"/>
    <property type="match status" value="1"/>
</dbReference>
<evidence type="ECO:0000313" key="2">
    <source>
        <dbReference type="EMBL" id="KIH46512.1"/>
    </source>
</evidence>
<dbReference type="InterPro" id="IPR035940">
    <property type="entry name" value="CAP_sf"/>
</dbReference>
<sequence>METIGQFQSWDCNLEAAAHEELSKCAPITKVGTYGFNDGTLQTDTKNLLNTWWNEVKATAWPANQKYTKKFRHFAPMVYDKSKGVGCTYTLCNDEVKMVCAYDQDIVTQKPTVEMYVKSAGDTCDGCKATCTYFLCKEPYTPGEI</sequence>
<reference evidence="2 3" key="1">
    <citation type="submission" date="2013-12" db="EMBL/GenBank/DDBJ databases">
        <title>Draft genome of the parsitic nematode Ancylostoma duodenale.</title>
        <authorList>
            <person name="Mitreva M."/>
        </authorList>
    </citation>
    <scope>NUCLEOTIDE SEQUENCE [LARGE SCALE GENOMIC DNA]</scope>
    <source>
        <strain evidence="2 3">Zhejiang</strain>
    </source>
</reference>
<dbReference type="EMBL" id="KN769082">
    <property type="protein sequence ID" value="KIH46512.1"/>
    <property type="molecule type" value="Genomic_DNA"/>
</dbReference>
<dbReference type="Pfam" id="PF00188">
    <property type="entry name" value="CAP"/>
    <property type="match status" value="1"/>
</dbReference>
<proteinExistence type="predicted"/>
<dbReference type="AlphaFoldDB" id="A0A0C2C9M4"/>
<name>A0A0C2C9M4_9BILA</name>
<evidence type="ECO:0000259" key="1">
    <source>
        <dbReference type="Pfam" id="PF00188"/>
    </source>
</evidence>
<gene>
    <name evidence="2" type="ORF">ANCDUO_23436</name>
</gene>
<dbReference type="Proteomes" id="UP000054047">
    <property type="component" value="Unassembled WGS sequence"/>
</dbReference>